<reference evidence="2 3" key="1">
    <citation type="submission" date="2018-06" db="EMBL/GenBank/DDBJ databases">
        <authorList>
            <consortium name="Pathogen Informatics"/>
            <person name="Doyle S."/>
        </authorList>
    </citation>
    <scope>NUCLEOTIDE SEQUENCE [LARGE SCALE GENOMIC DNA]</scope>
    <source>
        <strain evidence="2 3">NCTC11532</strain>
    </source>
</reference>
<dbReference type="AlphaFoldDB" id="A0A378LSN0"/>
<evidence type="ECO:0000313" key="3">
    <source>
        <dbReference type="Proteomes" id="UP000255297"/>
    </source>
</evidence>
<keyword evidence="3" id="KW-1185">Reference proteome</keyword>
<evidence type="ECO:0000313" key="2">
    <source>
        <dbReference type="EMBL" id="STY28842.1"/>
    </source>
</evidence>
<gene>
    <name evidence="2" type="ORF">NCTC11532_01019</name>
</gene>
<proteinExistence type="predicted"/>
<accession>A0A378LSN0</accession>
<dbReference type="Proteomes" id="UP000255297">
    <property type="component" value="Unassembled WGS sequence"/>
</dbReference>
<dbReference type="EMBL" id="UGPB01000001">
    <property type="protein sequence ID" value="STY28842.1"/>
    <property type="molecule type" value="Genomic_DNA"/>
</dbReference>
<evidence type="ECO:0000256" key="1">
    <source>
        <dbReference type="SAM" id="MobiDB-lite"/>
    </source>
</evidence>
<feature type="region of interest" description="Disordered" evidence="1">
    <location>
        <begin position="273"/>
        <end position="294"/>
    </location>
</feature>
<organism evidence="2 3">
    <name type="scientific">Legionella wadsworthii</name>
    <dbReference type="NCBI Taxonomy" id="28088"/>
    <lineage>
        <taxon>Bacteria</taxon>
        <taxon>Pseudomonadati</taxon>
        <taxon>Pseudomonadota</taxon>
        <taxon>Gammaproteobacteria</taxon>
        <taxon>Legionellales</taxon>
        <taxon>Legionellaceae</taxon>
        <taxon>Legionella</taxon>
    </lineage>
</organism>
<protein>
    <submittedName>
        <fullName evidence="2">Uncharacterized protein</fullName>
    </submittedName>
</protein>
<sequence>MIKIYILFGVSMSNLEKDYKKLVLLLNKKGLTEDALREKSLLLKKVIDRINTLKELPPFLTQEKLIDLVRNQTSASLYLLRCPLIRERLTEGDHSIEAQQRWKQLYYDIIGPNSKYDTDQQMAIREVQSDYLSDTSVTEKRTKLRENLKKLADFMKEYKGEDKFAMDKALIQVDMIMGKLKRAHDERLSDYYNRTKEVIDEMANLDLLKDTNIFSSKPYSKLQFLNLLKEWKKSATDLHHECENSLKGGFKSTNEKRFYRAVTTAAPRVSRIKQTMTGDDQEITPENKNTPKLK</sequence>
<name>A0A378LSN0_9GAMM</name>